<dbReference type="NCBIfam" id="TIGR00260">
    <property type="entry name" value="thrC"/>
    <property type="match status" value="1"/>
</dbReference>
<feature type="domain" description="Threonine synthase N-terminal" evidence="10">
    <location>
        <begin position="3"/>
        <end position="80"/>
    </location>
</feature>
<dbReference type="InterPro" id="IPR036052">
    <property type="entry name" value="TrpB-like_PALP_sf"/>
</dbReference>
<dbReference type="Pfam" id="PF14821">
    <property type="entry name" value="Thr_synth_N"/>
    <property type="match status" value="1"/>
</dbReference>
<accession>A0ABT1R9Y7</accession>
<dbReference type="Gene3D" id="3.90.1380.10">
    <property type="entry name" value="Threonine synthase, N-terminal domain"/>
    <property type="match status" value="1"/>
</dbReference>
<dbReference type="InterPro" id="IPR051166">
    <property type="entry name" value="Threonine_Synthase"/>
</dbReference>
<organism evidence="11 12">
    <name type="scientific">Shinella lacus</name>
    <dbReference type="NCBI Taxonomy" id="2654216"/>
    <lineage>
        <taxon>Bacteria</taxon>
        <taxon>Pseudomonadati</taxon>
        <taxon>Pseudomonadota</taxon>
        <taxon>Alphaproteobacteria</taxon>
        <taxon>Hyphomicrobiales</taxon>
        <taxon>Rhizobiaceae</taxon>
        <taxon>Shinella</taxon>
    </lineage>
</organism>
<dbReference type="PANTHER" id="PTHR42690">
    <property type="entry name" value="THREONINE SYNTHASE FAMILY MEMBER"/>
    <property type="match status" value="1"/>
</dbReference>
<dbReference type="RefSeq" id="WP_256118634.1">
    <property type="nucleotide sequence ID" value="NZ_WHSB02000006.1"/>
</dbReference>
<evidence type="ECO:0000256" key="7">
    <source>
        <dbReference type="ARBA" id="ARBA00029440"/>
    </source>
</evidence>
<dbReference type="InterPro" id="IPR037158">
    <property type="entry name" value="Thr_synth_N_sf"/>
</dbReference>
<evidence type="ECO:0000259" key="10">
    <source>
        <dbReference type="Pfam" id="PF14821"/>
    </source>
</evidence>
<gene>
    <name evidence="11" type="primary">thrC</name>
    <name evidence="11" type="ORF">GB927_018300</name>
</gene>
<dbReference type="CDD" id="cd01560">
    <property type="entry name" value="Thr-synth_2"/>
    <property type="match status" value="1"/>
</dbReference>
<evidence type="ECO:0000313" key="11">
    <source>
        <dbReference type="EMBL" id="MCQ4632009.1"/>
    </source>
</evidence>
<dbReference type="GO" id="GO:0004795">
    <property type="term" value="F:threonine synthase activity"/>
    <property type="evidence" value="ECO:0007669"/>
    <property type="project" value="UniProtKB-EC"/>
</dbReference>
<comment type="cofactor">
    <cofactor evidence="1">
        <name>pyridoxal 5'-phosphate</name>
        <dbReference type="ChEBI" id="CHEBI:597326"/>
    </cofactor>
</comment>
<evidence type="ECO:0000256" key="5">
    <source>
        <dbReference type="ARBA" id="ARBA00022898"/>
    </source>
</evidence>
<evidence type="ECO:0000256" key="4">
    <source>
        <dbReference type="ARBA" id="ARBA00022605"/>
    </source>
</evidence>
<reference evidence="11" key="1">
    <citation type="submission" date="2021-07" db="EMBL/GenBank/DDBJ databases">
        <title>Shinella sp. nov., a novel member of the genus Shinella from water.</title>
        <authorList>
            <person name="Deng Y."/>
        </authorList>
    </citation>
    <scope>NUCLEOTIDE SEQUENCE</scope>
    <source>
        <strain evidence="11">CPCC 100929</strain>
    </source>
</reference>
<dbReference type="Proteomes" id="UP000996601">
    <property type="component" value="Unassembled WGS sequence"/>
</dbReference>
<evidence type="ECO:0000256" key="2">
    <source>
        <dbReference type="ARBA" id="ARBA00005517"/>
    </source>
</evidence>
<name>A0ABT1R9Y7_9HYPH</name>
<dbReference type="Pfam" id="PF24857">
    <property type="entry name" value="THR4_C"/>
    <property type="match status" value="1"/>
</dbReference>
<keyword evidence="4" id="KW-0028">Amino-acid biosynthesis</keyword>
<evidence type="ECO:0000256" key="3">
    <source>
        <dbReference type="ARBA" id="ARBA00018679"/>
    </source>
</evidence>
<evidence type="ECO:0000256" key="1">
    <source>
        <dbReference type="ARBA" id="ARBA00001933"/>
    </source>
</evidence>
<keyword evidence="5" id="KW-0663">Pyridoxal phosphate</keyword>
<keyword evidence="12" id="KW-1185">Reference proteome</keyword>
<evidence type="ECO:0000313" key="12">
    <source>
        <dbReference type="Proteomes" id="UP000996601"/>
    </source>
</evidence>
<dbReference type="Gene3D" id="3.40.50.1100">
    <property type="match status" value="2"/>
</dbReference>
<dbReference type="InterPro" id="IPR004450">
    <property type="entry name" value="Thr_synthase-like"/>
</dbReference>
<evidence type="ECO:0000256" key="9">
    <source>
        <dbReference type="NCBIfam" id="TIGR00260"/>
    </source>
</evidence>
<dbReference type="PANTHER" id="PTHR42690:SF1">
    <property type="entry name" value="THREONINE SYNTHASE-LIKE 2"/>
    <property type="match status" value="1"/>
</dbReference>
<dbReference type="PROSITE" id="PS00165">
    <property type="entry name" value="DEHYDRATASE_SER_THR"/>
    <property type="match status" value="1"/>
</dbReference>
<proteinExistence type="inferred from homology"/>
<comment type="pathway">
    <text evidence="7">Amino-acid biosynthesis.</text>
</comment>
<dbReference type="EMBL" id="WHSB02000006">
    <property type="protein sequence ID" value="MCQ4632009.1"/>
    <property type="molecule type" value="Genomic_DNA"/>
</dbReference>
<comment type="caution">
    <text evidence="11">The sequence shown here is derived from an EMBL/GenBank/DDBJ whole genome shotgun (WGS) entry which is preliminary data.</text>
</comment>
<comment type="catalytic activity">
    <reaction evidence="8">
        <text>O-phospho-L-homoserine + H2O = L-threonine + phosphate</text>
        <dbReference type="Rhea" id="RHEA:10840"/>
        <dbReference type="ChEBI" id="CHEBI:15377"/>
        <dbReference type="ChEBI" id="CHEBI:43474"/>
        <dbReference type="ChEBI" id="CHEBI:57590"/>
        <dbReference type="ChEBI" id="CHEBI:57926"/>
        <dbReference type="EC" id="4.2.3.1"/>
    </reaction>
</comment>
<keyword evidence="6 11" id="KW-0456">Lyase</keyword>
<protein>
    <recommendedName>
        <fullName evidence="3 9">Threonine synthase</fullName>
        <ecNumber evidence="9">4.2.3.1</ecNumber>
    </recommendedName>
</protein>
<dbReference type="EC" id="4.2.3.1" evidence="9"/>
<dbReference type="InterPro" id="IPR000634">
    <property type="entry name" value="Ser/Thr_deHydtase_PyrdxlP-BS"/>
</dbReference>
<dbReference type="InterPro" id="IPR029144">
    <property type="entry name" value="Thr_synth_N"/>
</dbReference>
<evidence type="ECO:0000256" key="8">
    <source>
        <dbReference type="ARBA" id="ARBA00049144"/>
    </source>
</evidence>
<sequence length="465" mass="50918">MDYVSTRGEAPSLGFSDALLAGLARDGGLYVPREWPTFSKKQIRALRGKSYEEIAFTVLSPFVEGDIPADKFRAMIDEAYATFRHPAIAPLVQTGPNAFVLELFHGTTLAFKDVAMQLLARLMDHALTVRGERATIVGATSGDTGGAAIDAFAGRERTDIFILFPEGKVSPVQQRQMTTSTEKNVHALAIKGNFDDCQNLVKAMFNDVKFRDRVKLSGVNSINWARIMAQIVYYFTSAVALGGPDRKISFTVPTGNFGDIFAGYAAKRMGLPIDKLVIATNENDILARTLKTGRYEMKGVKATTSPSMDIQISSNFERLLFEANDRDAGAVRRAMESLKQSNAFEIEEGALKTIRKKFRAGRATEKQVAQTIKDTLKKTGYLLDPHSAIGVFVAAKHEKPGAPMVTLATAHPAKFPAAVKSACGIDPALPSWLADLMQREERFDVLDAELDGLEDFIGKQTRVRG</sequence>
<evidence type="ECO:0000256" key="6">
    <source>
        <dbReference type="ARBA" id="ARBA00023239"/>
    </source>
</evidence>
<comment type="similarity">
    <text evidence="2">Belongs to the threonine synthase family.</text>
</comment>
<dbReference type="SUPFAM" id="SSF53686">
    <property type="entry name" value="Tryptophan synthase beta subunit-like PLP-dependent enzymes"/>
    <property type="match status" value="1"/>
</dbReference>